<name>A0A8F5MLR0_9VIRU</name>
<evidence type="ECO:0000313" key="1">
    <source>
        <dbReference type="EMBL" id="QXN75216.1"/>
    </source>
</evidence>
<dbReference type="EMBL" id="MZ089790">
    <property type="protein sequence ID" value="QXN75216.1"/>
    <property type="molecule type" value="Genomic_DNA"/>
</dbReference>
<organism evidence="1">
    <name type="scientific">Microvirus mar44</name>
    <dbReference type="NCBI Taxonomy" id="2851179"/>
    <lineage>
        <taxon>Viruses</taxon>
        <taxon>Monodnaviria</taxon>
        <taxon>Sangervirae</taxon>
        <taxon>Phixviricota</taxon>
        <taxon>Malgrandaviricetes</taxon>
        <taxon>Petitvirales</taxon>
        <taxon>Microviridae</taxon>
    </lineage>
</organism>
<protein>
    <submittedName>
        <fullName evidence="1">DNA pilot protein</fullName>
    </submittedName>
</protein>
<sequence>MLTICATCGIPFTGIPPPVSAILFKCIVYMGKFGDYLTTPGGAAALSAGGSLLQGVAGGLFGIGSQRRQYKYNLKLQKQQQAWQKYMWDLENQYNLPINELQRLVDAGINPAVAFSNGGAVAAPVPQSGSAGGVSAPMASFPNVAGAAVQSAQAAQALDNQTEVATSQANLNNSLADKAKADAGVANEDKNIKSVVGRLYSENYAFISQIPHLVVGYRKLQNALYGEELSRSQIYTGYFPQELQLKQEHIRLNNRLAEREYDRVGAQIALYQKQGRLTDQQAENLRLMNLTMQADALMGEASARALDILYSSPNGKMENSLAFQDLLASFRQELSNRYASADLKAVELDNQLGFESEFGLASRRILGYNVPLRNMRSIRTQQWTSGVNTFMNVAGTVLGGLRSGASIRHMDVLNEAIQDTGRAAAPSLFSPRYRGGRIY</sequence>
<reference evidence="1" key="1">
    <citation type="submission" date="2021-04" db="EMBL/GenBank/DDBJ databases">
        <title>Genomes of microviruses identified in yellow-bellied marmot fecal samples.</title>
        <authorList>
            <person name="Varsani A."/>
            <person name="Kraberger S."/>
            <person name="Chatterjee A."/>
            <person name="Richet C."/>
            <person name="Fontenele R.S."/>
            <person name="Schmidlin K."/>
            <person name="Blumstein D.T."/>
        </authorList>
    </citation>
    <scope>NUCLEOTIDE SEQUENCE</scope>
    <source>
        <strain evidence="1">Mar44</strain>
    </source>
</reference>
<accession>A0A8F5MLR0</accession>
<proteinExistence type="predicted"/>